<dbReference type="AlphaFoldDB" id="A0A067EEK3"/>
<protein>
    <submittedName>
        <fullName evidence="1">Uncharacterized protein</fullName>
    </submittedName>
</protein>
<gene>
    <name evidence="1" type="ORF">CISIN_1g0483971mg</name>
</gene>
<feature type="non-terminal residue" evidence="1">
    <location>
        <position position="1"/>
    </location>
</feature>
<keyword evidence="2" id="KW-1185">Reference proteome</keyword>
<reference evidence="1 2" key="1">
    <citation type="submission" date="2014-04" db="EMBL/GenBank/DDBJ databases">
        <authorList>
            <consortium name="International Citrus Genome Consortium"/>
            <person name="Gmitter F."/>
            <person name="Chen C."/>
            <person name="Farmerie W."/>
            <person name="Harkins T."/>
            <person name="Desany B."/>
            <person name="Mohiuddin M."/>
            <person name="Kodira C."/>
            <person name="Borodovsky M."/>
            <person name="Lomsadze A."/>
            <person name="Burns P."/>
            <person name="Jenkins J."/>
            <person name="Prochnik S."/>
            <person name="Shu S."/>
            <person name="Chapman J."/>
            <person name="Pitluck S."/>
            <person name="Schmutz J."/>
            <person name="Rokhsar D."/>
        </authorList>
    </citation>
    <scope>NUCLEOTIDE SEQUENCE</scope>
</reference>
<sequence length="27" mass="3171">ATMNHVTLQFSENEGKNLKYLLNFNFP</sequence>
<proteinExistence type="predicted"/>
<organism evidence="1 2">
    <name type="scientific">Citrus sinensis</name>
    <name type="common">Sweet orange</name>
    <name type="synonym">Citrus aurantium var. sinensis</name>
    <dbReference type="NCBI Taxonomy" id="2711"/>
    <lineage>
        <taxon>Eukaryota</taxon>
        <taxon>Viridiplantae</taxon>
        <taxon>Streptophyta</taxon>
        <taxon>Embryophyta</taxon>
        <taxon>Tracheophyta</taxon>
        <taxon>Spermatophyta</taxon>
        <taxon>Magnoliopsida</taxon>
        <taxon>eudicotyledons</taxon>
        <taxon>Gunneridae</taxon>
        <taxon>Pentapetalae</taxon>
        <taxon>rosids</taxon>
        <taxon>malvids</taxon>
        <taxon>Sapindales</taxon>
        <taxon>Rutaceae</taxon>
        <taxon>Aurantioideae</taxon>
        <taxon>Citrus</taxon>
    </lineage>
</organism>
<dbReference type="EMBL" id="KK785036">
    <property type="protein sequence ID" value="KDO52320.1"/>
    <property type="molecule type" value="Genomic_DNA"/>
</dbReference>
<name>A0A067EEK3_CITSI</name>
<dbReference type="Proteomes" id="UP000027120">
    <property type="component" value="Unassembled WGS sequence"/>
</dbReference>
<accession>A0A067EEK3</accession>
<evidence type="ECO:0000313" key="1">
    <source>
        <dbReference type="EMBL" id="KDO52320.1"/>
    </source>
</evidence>
<evidence type="ECO:0000313" key="2">
    <source>
        <dbReference type="Proteomes" id="UP000027120"/>
    </source>
</evidence>